<evidence type="ECO:0000256" key="3">
    <source>
        <dbReference type="ARBA" id="ARBA00023004"/>
    </source>
</evidence>
<keyword evidence="2 4" id="KW-0479">Metal-binding</keyword>
<evidence type="ECO:0000313" key="7">
    <source>
        <dbReference type="EMBL" id="MXN67256.1"/>
    </source>
</evidence>
<accession>A0A7X3LY49</accession>
<feature type="chain" id="PRO_5031347479" description="Cytochrome c domain-containing protein" evidence="5">
    <location>
        <begin position="29"/>
        <end position="137"/>
    </location>
</feature>
<reference evidence="7 8" key="1">
    <citation type="submission" date="2019-12" db="EMBL/GenBank/DDBJ databases">
        <authorList>
            <person name="Li M."/>
        </authorList>
    </citation>
    <scope>NUCLEOTIDE SEQUENCE [LARGE SCALE GENOMIC DNA]</scope>
    <source>
        <strain evidence="7 8">GBMRC 2046</strain>
    </source>
</reference>
<dbReference type="EMBL" id="WUMV01000010">
    <property type="protein sequence ID" value="MXN67256.1"/>
    <property type="molecule type" value="Genomic_DNA"/>
</dbReference>
<gene>
    <name evidence="7" type="ORF">GR183_20300</name>
</gene>
<sequence>MQTEHRIPSIAAAAAAAGVVLLFSTADAAAAQDGLAEKGRQISEVHCSRCHVVDPDNRMAGISSTPSFMILIKALDDWRDRFATFHARLPHPAHVRFEGDGPRPIDLPATTKEVVLKVEDIEAIVAYAEALANDMKE</sequence>
<comment type="caution">
    <text evidence="7">The sequence shown here is derived from an EMBL/GenBank/DDBJ whole genome shotgun (WGS) entry which is preliminary data.</text>
</comment>
<dbReference type="GO" id="GO:0046872">
    <property type="term" value="F:metal ion binding"/>
    <property type="evidence" value="ECO:0007669"/>
    <property type="project" value="UniProtKB-KW"/>
</dbReference>
<dbReference type="GO" id="GO:0009055">
    <property type="term" value="F:electron transfer activity"/>
    <property type="evidence" value="ECO:0007669"/>
    <property type="project" value="InterPro"/>
</dbReference>
<organism evidence="7 8">
    <name type="scientific">Stappia sediminis</name>
    <dbReference type="NCBI Taxonomy" id="2692190"/>
    <lineage>
        <taxon>Bacteria</taxon>
        <taxon>Pseudomonadati</taxon>
        <taxon>Pseudomonadota</taxon>
        <taxon>Alphaproteobacteria</taxon>
        <taxon>Hyphomicrobiales</taxon>
        <taxon>Stappiaceae</taxon>
        <taxon>Stappia</taxon>
    </lineage>
</organism>
<dbReference type="Proteomes" id="UP000433101">
    <property type="component" value="Unassembled WGS sequence"/>
</dbReference>
<dbReference type="InterPro" id="IPR009056">
    <property type="entry name" value="Cyt_c-like_dom"/>
</dbReference>
<dbReference type="GO" id="GO:0020037">
    <property type="term" value="F:heme binding"/>
    <property type="evidence" value="ECO:0007669"/>
    <property type="project" value="InterPro"/>
</dbReference>
<evidence type="ECO:0000313" key="8">
    <source>
        <dbReference type="Proteomes" id="UP000433101"/>
    </source>
</evidence>
<protein>
    <recommendedName>
        <fullName evidence="6">Cytochrome c domain-containing protein</fullName>
    </recommendedName>
</protein>
<dbReference type="SUPFAM" id="SSF46626">
    <property type="entry name" value="Cytochrome c"/>
    <property type="match status" value="1"/>
</dbReference>
<name>A0A7X3LY49_9HYPH</name>
<keyword evidence="3 4" id="KW-0408">Iron</keyword>
<dbReference type="InterPro" id="IPR036909">
    <property type="entry name" value="Cyt_c-like_dom_sf"/>
</dbReference>
<dbReference type="Gene3D" id="1.10.760.10">
    <property type="entry name" value="Cytochrome c-like domain"/>
    <property type="match status" value="1"/>
</dbReference>
<proteinExistence type="predicted"/>
<evidence type="ECO:0000256" key="5">
    <source>
        <dbReference type="SAM" id="SignalP"/>
    </source>
</evidence>
<dbReference type="PROSITE" id="PS51007">
    <property type="entry name" value="CYTC"/>
    <property type="match status" value="1"/>
</dbReference>
<evidence type="ECO:0000256" key="1">
    <source>
        <dbReference type="ARBA" id="ARBA00022617"/>
    </source>
</evidence>
<evidence type="ECO:0000256" key="4">
    <source>
        <dbReference type="PROSITE-ProRule" id="PRU00433"/>
    </source>
</evidence>
<evidence type="ECO:0000256" key="2">
    <source>
        <dbReference type="ARBA" id="ARBA00022723"/>
    </source>
</evidence>
<evidence type="ECO:0000259" key="6">
    <source>
        <dbReference type="PROSITE" id="PS51007"/>
    </source>
</evidence>
<keyword evidence="8" id="KW-1185">Reference proteome</keyword>
<feature type="signal peptide" evidence="5">
    <location>
        <begin position="1"/>
        <end position="28"/>
    </location>
</feature>
<dbReference type="AlphaFoldDB" id="A0A7X3LY49"/>
<feature type="domain" description="Cytochrome c" evidence="6">
    <location>
        <begin position="34"/>
        <end position="132"/>
    </location>
</feature>
<keyword evidence="5" id="KW-0732">Signal</keyword>
<dbReference type="RefSeq" id="WP_160777508.1">
    <property type="nucleotide sequence ID" value="NZ_WUMV01000010.1"/>
</dbReference>
<keyword evidence="1 4" id="KW-0349">Heme</keyword>